<organism evidence="1">
    <name type="scientific">Brassica cretica</name>
    <name type="common">Mustard</name>
    <dbReference type="NCBI Taxonomy" id="69181"/>
    <lineage>
        <taxon>Eukaryota</taxon>
        <taxon>Viridiplantae</taxon>
        <taxon>Streptophyta</taxon>
        <taxon>Embryophyta</taxon>
        <taxon>Tracheophyta</taxon>
        <taxon>Spermatophyta</taxon>
        <taxon>Magnoliopsida</taxon>
        <taxon>eudicotyledons</taxon>
        <taxon>Gunneridae</taxon>
        <taxon>Pentapetalae</taxon>
        <taxon>rosids</taxon>
        <taxon>malvids</taxon>
        <taxon>Brassicales</taxon>
        <taxon>Brassicaceae</taxon>
        <taxon>Brassiceae</taxon>
        <taxon>Brassica</taxon>
    </lineage>
</organism>
<evidence type="ECO:0000313" key="1">
    <source>
        <dbReference type="EMBL" id="KAF2584943.1"/>
    </source>
</evidence>
<name>A0A8S9JUC5_BRACR</name>
<dbReference type="AlphaFoldDB" id="A0A8S9JUC5"/>
<comment type="caution">
    <text evidence="1">The sequence shown here is derived from an EMBL/GenBank/DDBJ whole genome shotgun (WGS) entry which is preliminary data.</text>
</comment>
<sequence length="52" mass="5602">MISSSLTTPTTISSPRARLPKRVAVAVVHHVEAAVHVDADWFSFPEGSNESI</sequence>
<dbReference type="EMBL" id="QGKY02000246">
    <property type="protein sequence ID" value="KAF2584943.1"/>
    <property type="molecule type" value="Genomic_DNA"/>
</dbReference>
<accession>A0A8S9JUC5</accession>
<protein>
    <submittedName>
        <fullName evidence="1">Uncharacterized protein</fullName>
    </submittedName>
</protein>
<proteinExistence type="predicted"/>
<gene>
    <name evidence="1" type="ORF">F2Q70_00036180</name>
</gene>
<reference evidence="1" key="1">
    <citation type="submission" date="2019-12" db="EMBL/GenBank/DDBJ databases">
        <title>Genome sequencing and annotation of Brassica cretica.</title>
        <authorList>
            <person name="Studholme D.J."/>
            <person name="Sarris P.F."/>
        </authorList>
    </citation>
    <scope>NUCLEOTIDE SEQUENCE</scope>
    <source>
        <strain evidence="1">PFS-102/07</strain>
        <tissue evidence="1">Leaf</tissue>
    </source>
</reference>